<evidence type="ECO:0000256" key="1">
    <source>
        <dbReference type="SAM" id="MobiDB-lite"/>
    </source>
</evidence>
<dbReference type="STRING" id="1385369.N825_22830"/>
<protein>
    <submittedName>
        <fullName evidence="2">Uncharacterized protein</fullName>
    </submittedName>
</protein>
<comment type="caution">
    <text evidence="2">The sequence shown here is derived from an EMBL/GenBank/DDBJ whole genome shotgun (WGS) entry which is preliminary data.</text>
</comment>
<dbReference type="EMBL" id="AVFL01000033">
    <property type="protein sequence ID" value="EWY36950.1"/>
    <property type="molecule type" value="Genomic_DNA"/>
</dbReference>
<evidence type="ECO:0000313" key="3">
    <source>
        <dbReference type="Proteomes" id="UP000019486"/>
    </source>
</evidence>
<dbReference type="OrthoDB" id="7308066at2"/>
<dbReference type="AlphaFoldDB" id="W9GST0"/>
<keyword evidence="3" id="KW-1185">Reference proteome</keyword>
<organism evidence="2 3">
    <name type="scientific">Skermanella stibiiresistens SB22</name>
    <dbReference type="NCBI Taxonomy" id="1385369"/>
    <lineage>
        <taxon>Bacteria</taxon>
        <taxon>Pseudomonadati</taxon>
        <taxon>Pseudomonadota</taxon>
        <taxon>Alphaproteobacteria</taxon>
        <taxon>Rhodospirillales</taxon>
        <taxon>Azospirillaceae</taxon>
        <taxon>Skermanella</taxon>
    </lineage>
</organism>
<sequence length="93" mass="9837">MMTESVDPAGDPDELESAFDLVRALWVEEADGGPPRQVVAWAMMVEAVNHLTVLHGPDAMAGMLDELRLAVLEEPGSGTLPTSGTLPKPGTLQ</sequence>
<proteinExistence type="predicted"/>
<evidence type="ECO:0000313" key="2">
    <source>
        <dbReference type="EMBL" id="EWY36950.1"/>
    </source>
</evidence>
<name>W9GST0_9PROT</name>
<accession>W9GST0</accession>
<dbReference type="Proteomes" id="UP000019486">
    <property type="component" value="Unassembled WGS sequence"/>
</dbReference>
<feature type="region of interest" description="Disordered" evidence="1">
    <location>
        <begin position="74"/>
        <end position="93"/>
    </location>
</feature>
<gene>
    <name evidence="2" type="ORF">N825_22830</name>
</gene>
<reference evidence="2 3" key="1">
    <citation type="submission" date="2013-08" db="EMBL/GenBank/DDBJ databases">
        <title>The genome sequence of Skermanella stibiiresistens.</title>
        <authorList>
            <person name="Zhu W."/>
            <person name="Wang G."/>
        </authorList>
    </citation>
    <scope>NUCLEOTIDE SEQUENCE [LARGE SCALE GENOMIC DNA]</scope>
    <source>
        <strain evidence="2 3">SB22</strain>
    </source>
</reference>